<dbReference type="EMBL" id="MNPJ01000010">
    <property type="protein sequence ID" value="OQS55357.1"/>
    <property type="molecule type" value="Genomic_DNA"/>
</dbReference>
<keyword evidence="1" id="KW-1133">Transmembrane helix</keyword>
<protein>
    <submittedName>
        <fullName evidence="2">Uncharacterized protein</fullName>
    </submittedName>
</protein>
<dbReference type="AlphaFoldDB" id="A0A1W0E7W0"/>
<sequence>MFLIDILFITSPFFGFIPQIYKNEVTYKPFLSLINIMTAIIKIFDWFYKKYDKVIFIQNFFIIFLHLILVYKNKIKTVNRYGFEDNQLFYILKRISALILLLFMLDNLKLSFIFNYLALFLDVFTTYAHFIVYREDPQKPIELFAVWIMGDLIKIYFNIFVYKTPTFYTLAVFTQLLFDLLTVFTQTKMPLDMEYY</sequence>
<evidence type="ECO:0000313" key="2">
    <source>
        <dbReference type="EMBL" id="OQS55357.1"/>
    </source>
</evidence>
<dbReference type="Proteomes" id="UP000192758">
    <property type="component" value="Unassembled WGS sequence"/>
</dbReference>
<keyword evidence="3" id="KW-1185">Reference proteome</keyword>
<proteinExistence type="predicted"/>
<feature type="transmembrane region" description="Helical" evidence="1">
    <location>
        <begin position="54"/>
        <end position="71"/>
    </location>
</feature>
<feature type="transmembrane region" description="Helical" evidence="1">
    <location>
        <begin position="144"/>
        <end position="161"/>
    </location>
</feature>
<evidence type="ECO:0000313" key="3">
    <source>
        <dbReference type="Proteomes" id="UP000192758"/>
    </source>
</evidence>
<comment type="caution">
    <text evidence="2">The sequence shown here is derived from an EMBL/GenBank/DDBJ whole genome shotgun (WGS) entry which is preliminary data.</text>
</comment>
<accession>A0A1W0E7W0</accession>
<feature type="transmembrane region" description="Helical" evidence="1">
    <location>
        <begin position="167"/>
        <end position="184"/>
    </location>
</feature>
<dbReference type="OrthoDB" id="292213at2759"/>
<keyword evidence="1" id="KW-0812">Transmembrane</keyword>
<dbReference type="VEuPathDB" id="MicrosporidiaDB:EHP00_1654"/>
<reference evidence="2 3" key="1">
    <citation type="journal article" date="2017" name="Environ. Microbiol.">
        <title>Decay of the glycolytic pathway and adaptation to intranuclear parasitism within Enterocytozoonidae microsporidia.</title>
        <authorList>
            <person name="Wiredu Boakye D."/>
            <person name="Jaroenlak P."/>
            <person name="Prachumwat A."/>
            <person name="Williams T.A."/>
            <person name="Bateman K.S."/>
            <person name="Itsathitphaisarn O."/>
            <person name="Sritunyalucksana K."/>
            <person name="Paszkiewicz K.H."/>
            <person name="Moore K.A."/>
            <person name="Stentiford G.D."/>
            <person name="Williams B.A."/>
        </authorList>
    </citation>
    <scope>NUCLEOTIDE SEQUENCE [LARGE SCALE GENOMIC DNA]</scope>
    <source>
        <strain evidence="2 3">TH1</strain>
    </source>
</reference>
<organism evidence="2 3">
    <name type="scientific">Ecytonucleospora hepatopenaei</name>
    <dbReference type="NCBI Taxonomy" id="646526"/>
    <lineage>
        <taxon>Eukaryota</taxon>
        <taxon>Fungi</taxon>
        <taxon>Fungi incertae sedis</taxon>
        <taxon>Microsporidia</taxon>
        <taxon>Enterocytozoonidae</taxon>
        <taxon>Ecytonucleospora</taxon>
    </lineage>
</organism>
<gene>
    <name evidence="2" type="ORF">EHP00_1654</name>
</gene>
<evidence type="ECO:0000256" key="1">
    <source>
        <dbReference type="SAM" id="Phobius"/>
    </source>
</evidence>
<feature type="transmembrane region" description="Helical" evidence="1">
    <location>
        <begin position="111"/>
        <end position="132"/>
    </location>
</feature>
<name>A0A1W0E7W0_9MICR</name>
<keyword evidence="1" id="KW-0472">Membrane</keyword>